<dbReference type="GO" id="GO:0001887">
    <property type="term" value="P:selenium compound metabolic process"/>
    <property type="evidence" value="ECO:0007669"/>
    <property type="project" value="TreeGrafter"/>
</dbReference>
<dbReference type="GeneTree" id="ENSGT00510000049326"/>
<keyword evidence="5" id="KW-0325">Glycoprotein</keyword>
<feature type="chain" id="PRO_5018117596" evidence="7">
    <location>
        <begin position="20"/>
        <end position="323"/>
    </location>
</feature>
<keyword evidence="2" id="KW-0964">Secreted</keyword>
<feature type="domain" description="Selenoprotein P N-terminal" evidence="8">
    <location>
        <begin position="23"/>
        <end position="236"/>
    </location>
</feature>
<dbReference type="Proteomes" id="UP000265080">
    <property type="component" value="Chromosome 5"/>
</dbReference>
<sequence length="323" mass="35260">MWAGLSLLLTLCLLPGGGAESEGGGPRCQLPPAWRIGDVEPMKGSMGRVTVVASRYVMDGLHQQLEGEGLKNVAYMVVNHRGAQAQRLHTMMAQRLSENITFYKQDEQQPDVWQTLGGDKDDFFIYDRCGRLTHHISLPYSIIGQGHIEGAIKDAYCKRTCGECSYESAEIPEECKQKSDAQPDTPSVDGTGLGHGHDHGHGHHHGHHHGDGHHHHGADHGHHGAGHGHHGADHGQHGADQGFHPRGFGHGHDNDHGQHQGHHDAGHGSDYVQTQSQQSIGAQGREQDSRMSQMQHHFDLAQIPQAVHMQQMSHDAHGAPARP</sequence>
<evidence type="ECO:0000256" key="1">
    <source>
        <dbReference type="ARBA" id="ARBA00004613"/>
    </source>
</evidence>
<name>A0A3P8S8C4_AMPPE</name>
<feature type="signal peptide" evidence="7">
    <location>
        <begin position="1"/>
        <end position="19"/>
    </location>
</feature>
<evidence type="ECO:0000256" key="5">
    <source>
        <dbReference type="ARBA" id="ARBA00023180"/>
    </source>
</evidence>
<keyword evidence="4" id="KW-0712">Selenocysteine</keyword>
<dbReference type="AlphaFoldDB" id="A0A3P8S8C4"/>
<evidence type="ECO:0000256" key="4">
    <source>
        <dbReference type="ARBA" id="ARBA00022933"/>
    </source>
</evidence>
<evidence type="ECO:0000256" key="7">
    <source>
        <dbReference type="SAM" id="SignalP"/>
    </source>
</evidence>
<protein>
    <submittedName>
        <fullName evidence="9">Selenoprotein P</fullName>
    </submittedName>
</protein>
<dbReference type="PANTHER" id="PTHR10105:SF3">
    <property type="entry name" value="SELENOPROTEIN P"/>
    <property type="match status" value="1"/>
</dbReference>
<feature type="compositionally biased region" description="Basic residues" evidence="6">
    <location>
        <begin position="198"/>
        <end position="229"/>
    </location>
</feature>
<feature type="region of interest" description="Disordered" evidence="6">
    <location>
        <begin position="174"/>
        <end position="295"/>
    </location>
</feature>
<dbReference type="PANTHER" id="PTHR10105">
    <property type="entry name" value="SELENOPROTEIN P"/>
    <property type="match status" value="1"/>
</dbReference>
<feature type="compositionally biased region" description="Basic and acidic residues" evidence="6">
    <location>
        <begin position="250"/>
        <end position="267"/>
    </location>
</feature>
<dbReference type="InterPro" id="IPR037941">
    <property type="entry name" value="SeP"/>
</dbReference>
<feature type="compositionally biased region" description="Polar residues" evidence="6">
    <location>
        <begin position="271"/>
        <end position="281"/>
    </location>
</feature>
<dbReference type="InterPro" id="IPR007671">
    <property type="entry name" value="Selenoprotein-P_N"/>
</dbReference>
<proteinExistence type="predicted"/>
<keyword evidence="10" id="KW-1185">Reference proteome</keyword>
<dbReference type="STRING" id="161767.ENSAPEP00000008327"/>
<keyword evidence="3 7" id="KW-0732">Signal</keyword>
<dbReference type="Pfam" id="PF04592">
    <property type="entry name" value="SelP_N"/>
    <property type="match status" value="1"/>
</dbReference>
<reference evidence="9" key="2">
    <citation type="submission" date="2025-08" db="UniProtKB">
        <authorList>
            <consortium name="Ensembl"/>
        </authorList>
    </citation>
    <scope>IDENTIFICATION</scope>
</reference>
<evidence type="ECO:0000256" key="6">
    <source>
        <dbReference type="SAM" id="MobiDB-lite"/>
    </source>
</evidence>
<dbReference type="GO" id="GO:0008430">
    <property type="term" value="F:selenium binding"/>
    <property type="evidence" value="ECO:0007669"/>
    <property type="project" value="InterPro"/>
</dbReference>
<evidence type="ECO:0000313" key="10">
    <source>
        <dbReference type="Proteomes" id="UP000265080"/>
    </source>
</evidence>
<evidence type="ECO:0000256" key="2">
    <source>
        <dbReference type="ARBA" id="ARBA00022525"/>
    </source>
</evidence>
<comment type="subcellular location">
    <subcellularLocation>
        <location evidence="1">Secreted</location>
    </subcellularLocation>
</comment>
<organism evidence="9 10">
    <name type="scientific">Amphiprion percula</name>
    <name type="common">Orange clownfish</name>
    <name type="synonym">Lutjanus percula</name>
    <dbReference type="NCBI Taxonomy" id="161767"/>
    <lineage>
        <taxon>Eukaryota</taxon>
        <taxon>Metazoa</taxon>
        <taxon>Chordata</taxon>
        <taxon>Craniata</taxon>
        <taxon>Vertebrata</taxon>
        <taxon>Euteleostomi</taxon>
        <taxon>Actinopterygii</taxon>
        <taxon>Neopterygii</taxon>
        <taxon>Teleostei</taxon>
        <taxon>Neoteleostei</taxon>
        <taxon>Acanthomorphata</taxon>
        <taxon>Ovalentaria</taxon>
        <taxon>Pomacentridae</taxon>
        <taxon>Amphiprion</taxon>
    </lineage>
</organism>
<evidence type="ECO:0000256" key="3">
    <source>
        <dbReference type="ARBA" id="ARBA00022729"/>
    </source>
</evidence>
<accession>A0A3P8S8C4</accession>
<evidence type="ECO:0000313" key="9">
    <source>
        <dbReference type="Ensembl" id="ENSAPEP00000008327.1"/>
    </source>
</evidence>
<dbReference type="Ensembl" id="ENSAPET00000008566.1">
    <property type="protein sequence ID" value="ENSAPEP00000008327.1"/>
    <property type="gene ID" value="ENSAPEG00000006001.1"/>
</dbReference>
<dbReference type="OMA" id="WRIGEED"/>
<dbReference type="GO" id="GO:0005576">
    <property type="term" value="C:extracellular region"/>
    <property type="evidence" value="ECO:0007669"/>
    <property type="project" value="UniProtKB-SubCell"/>
</dbReference>
<reference evidence="9 10" key="1">
    <citation type="submission" date="2018-03" db="EMBL/GenBank/DDBJ databases">
        <title>Finding Nemo's genes: A chromosome-scale reference assembly of the genome of the orange clownfish Amphiprion percula.</title>
        <authorList>
            <person name="Lehmann R."/>
        </authorList>
    </citation>
    <scope>NUCLEOTIDE SEQUENCE</scope>
</reference>
<evidence type="ECO:0000259" key="8">
    <source>
        <dbReference type="Pfam" id="PF04592"/>
    </source>
</evidence>
<reference evidence="9" key="3">
    <citation type="submission" date="2025-09" db="UniProtKB">
        <authorList>
            <consortium name="Ensembl"/>
        </authorList>
    </citation>
    <scope>IDENTIFICATION</scope>
</reference>